<feature type="transmembrane region" description="Helical" evidence="8">
    <location>
        <begin position="59"/>
        <end position="81"/>
    </location>
</feature>
<evidence type="ECO:0000256" key="5">
    <source>
        <dbReference type="ARBA" id="ARBA00022989"/>
    </source>
</evidence>
<feature type="transmembrane region" description="Helical" evidence="8">
    <location>
        <begin position="122"/>
        <end position="139"/>
    </location>
</feature>
<reference evidence="9" key="2">
    <citation type="submission" date="2011-02" db="EMBL/GenBank/DDBJ databases">
        <authorList>
            <person name="MacLean D."/>
        </authorList>
    </citation>
    <scope>NUCLEOTIDE SEQUENCE</scope>
</reference>
<feature type="transmembrane region" description="Helical" evidence="8">
    <location>
        <begin position="170"/>
        <end position="191"/>
    </location>
</feature>
<dbReference type="InterPro" id="IPR002293">
    <property type="entry name" value="AA/rel_permease1"/>
</dbReference>
<comment type="subcellular location">
    <subcellularLocation>
        <location evidence="1">Cell membrane</location>
        <topology evidence="1">Multi-pass membrane protein</topology>
    </subcellularLocation>
</comment>
<keyword evidence="2" id="KW-0813">Transport</keyword>
<feature type="transmembrane region" description="Helical" evidence="8">
    <location>
        <begin position="380"/>
        <end position="398"/>
    </location>
</feature>
<reference evidence="9" key="1">
    <citation type="journal article" date="2011" name="PLoS Biol.">
        <title>Gene gain and loss during evolution of obligate parasitism in the white rust pathogen of Arabidopsis thaliana.</title>
        <authorList>
            <person name="Kemen E."/>
            <person name="Gardiner A."/>
            <person name="Schultz-Larsen T."/>
            <person name="Kemen A.C."/>
            <person name="Balmuth A.L."/>
            <person name="Robert-Seilaniantz A."/>
            <person name="Bailey K."/>
            <person name="Holub E."/>
            <person name="Studholme D.J."/>
            <person name="Maclean D."/>
            <person name="Jones J.D."/>
        </authorList>
    </citation>
    <scope>NUCLEOTIDE SEQUENCE</scope>
</reference>
<evidence type="ECO:0000256" key="7">
    <source>
        <dbReference type="ARBA" id="ARBA00024041"/>
    </source>
</evidence>
<protein>
    <submittedName>
        <fullName evidence="9">Amino AcidPolyamineOrganocation (APC) Family putati</fullName>
    </submittedName>
</protein>
<dbReference type="PIRSF" id="PIRSF006060">
    <property type="entry name" value="AA_transporter"/>
    <property type="match status" value="1"/>
</dbReference>
<accession>F0W0S6</accession>
<evidence type="ECO:0000256" key="4">
    <source>
        <dbReference type="ARBA" id="ARBA00022692"/>
    </source>
</evidence>
<dbReference type="GO" id="GO:0005886">
    <property type="term" value="C:plasma membrane"/>
    <property type="evidence" value="ECO:0007669"/>
    <property type="project" value="UniProtKB-SubCell"/>
</dbReference>
<name>F0W0S6_9STRA</name>
<evidence type="ECO:0000313" key="9">
    <source>
        <dbReference type="EMBL" id="CCA14650.1"/>
    </source>
</evidence>
<evidence type="ECO:0000256" key="1">
    <source>
        <dbReference type="ARBA" id="ARBA00004651"/>
    </source>
</evidence>
<feature type="transmembrane region" description="Helical" evidence="8">
    <location>
        <begin position="302"/>
        <end position="324"/>
    </location>
</feature>
<dbReference type="Gene3D" id="1.20.1740.10">
    <property type="entry name" value="Amino acid/polyamine transporter I"/>
    <property type="match status" value="1"/>
</dbReference>
<feature type="transmembrane region" description="Helical" evidence="8">
    <location>
        <begin position="146"/>
        <end position="164"/>
    </location>
</feature>
<proteinExistence type="inferred from homology"/>
<keyword evidence="6 8" id="KW-0472">Membrane</keyword>
<evidence type="ECO:0000256" key="3">
    <source>
        <dbReference type="ARBA" id="ARBA00022475"/>
    </source>
</evidence>
<evidence type="ECO:0000256" key="6">
    <source>
        <dbReference type="ARBA" id="ARBA00023136"/>
    </source>
</evidence>
<dbReference type="EMBL" id="FR824050">
    <property type="protein sequence ID" value="CCA14650.1"/>
    <property type="molecule type" value="Genomic_DNA"/>
</dbReference>
<feature type="transmembrane region" description="Helical" evidence="8">
    <location>
        <begin position="93"/>
        <end position="116"/>
    </location>
</feature>
<dbReference type="PANTHER" id="PTHR45826:SF2">
    <property type="entry name" value="AMINO ACID TRANSPORTER"/>
    <property type="match status" value="1"/>
</dbReference>
<feature type="transmembrane region" description="Helical" evidence="8">
    <location>
        <begin position="260"/>
        <end position="282"/>
    </location>
</feature>
<sequence length="475" mass="51614">MKPDPLLRRISPESILPIHESAVSARRVLTTTSLVSLSYFAICGGPFGSEQTISAGGPLLGITGLLVTPLVMSIPTALMTAELSTAFPASGGFVFWVLHAFGPFWASMVGYVSWVSGVIDNAIYPSLALASFIDVYGGLENKIALYLVKAAIALVLTIPNLLGLKLVGNAMAAGFIFIILPFIVLVIWAFVTADDWGALGELHRTEFVVDANGDVIGMTGDVDIDWSTLLQTLYWNYSGTISISVFGGEVKNPSQSYPRALLVSTMLIVLTYTFPLLASSAFNRPNWSTWEEGEFASIAKSIGGVTLLTWMMIATLVSNAGMFITEMCSDSYQLAGMAEIGLVPACFATRNQRFGTPHWAIAASFVFILILTTFDFDEILTMTNALSALHQICSYCSFIKLRYSHAETFRPFKVPGTVPFLVAMLVIPMALLLYITQDVFHTLFPALLVISVLLLGVVYAKWKKPTHGQLSRLNL</sequence>
<evidence type="ECO:0000256" key="2">
    <source>
        <dbReference type="ARBA" id="ARBA00022448"/>
    </source>
</evidence>
<dbReference type="GO" id="GO:0015203">
    <property type="term" value="F:polyamine transmembrane transporter activity"/>
    <property type="evidence" value="ECO:0007669"/>
    <property type="project" value="UniProtKB-ARBA"/>
</dbReference>
<dbReference type="Pfam" id="PF13520">
    <property type="entry name" value="AA_permease_2"/>
    <property type="match status" value="1"/>
</dbReference>
<dbReference type="HOGENOM" id="CLU_007946_17_3_1"/>
<feature type="transmembrane region" description="Helical" evidence="8">
    <location>
        <begin position="357"/>
        <end position="374"/>
    </location>
</feature>
<organism evidence="9">
    <name type="scientific">Albugo laibachii Nc14</name>
    <dbReference type="NCBI Taxonomy" id="890382"/>
    <lineage>
        <taxon>Eukaryota</taxon>
        <taxon>Sar</taxon>
        <taxon>Stramenopiles</taxon>
        <taxon>Oomycota</taxon>
        <taxon>Peronosporomycetes</taxon>
        <taxon>Albuginales</taxon>
        <taxon>Albuginaceae</taxon>
        <taxon>Albugo</taxon>
    </lineage>
</organism>
<dbReference type="InterPro" id="IPR044566">
    <property type="entry name" value="RMV1-like"/>
</dbReference>
<dbReference type="PANTHER" id="PTHR45826">
    <property type="entry name" value="POLYAMINE TRANSPORTER PUT1"/>
    <property type="match status" value="1"/>
</dbReference>
<evidence type="ECO:0000256" key="8">
    <source>
        <dbReference type="SAM" id="Phobius"/>
    </source>
</evidence>
<keyword evidence="5 8" id="KW-1133">Transmembrane helix</keyword>
<gene>
    <name evidence="9" type="primary">AlNc14C5G711</name>
    <name evidence="9" type="ORF">ALNC14_007930</name>
</gene>
<keyword evidence="3" id="KW-1003">Cell membrane</keyword>
<feature type="transmembrane region" description="Helical" evidence="8">
    <location>
        <begin position="442"/>
        <end position="462"/>
    </location>
</feature>
<comment type="similarity">
    <text evidence="7">Belongs to the amino acid-polyamine-organocation (APC) superfamily. Polyamine:cation symporter (PHS) (TC 2.A.3.12) family.</text>
</comment>
<keyword evidence="4 8" id="KW-0812">Transmembrane</keyword>
<feature type="transmembrane region" description="Helical" evidence="8">
    <location>
        <begin position="418"/>
        <end position="436"/>
    </location>
</feature>
<dbReference type="AlphaFoldDB" id="F0W0S6"/>